<evidence type="ECO:0000313" key="1">
    <source>
        <dbReference type="EMBL" id="GCD12594.1"/>
    </source>
</evidence>
<dbReference type="EMBL" id="BHYK01000037">
    <property type="protein sequence ID" value="GCD12594.1"/>
    <property type="molecule type" value="Genomic_DNA"/>
</dbReference>
<evidence type="ECO:0000313" key="2">
    <source>
        <dbReference type="Proteomes" id="UP000287872"/>
    </source>
</evidence>
<protein>
    <submittedName>
        <fullName evidence="1">Uncharacterized protein</fullName>
    </submittedName>
</protein>
<organism evidence="1 2">
    <name type="scientific">Clostridium tagluense</name>
    <dbReference type="NCBI Taxonomy" id="360422"/>
    <lineage>
        <taxon>Bacteria</taxon>
        <taxon>Bacillati</taxon>
        <taxon>Bacillota</taxon>
        <taxon>Clostridia</taxon>
        <taxon>Eubacteriales</taxon>
        <taxon>Clostridiaceae</taxon>
        <taxon>Clostridium</taxon>
    </lineage>
</organism>
<gene>
    <name evidence="1" type="ORF">Ctaglu_42170</name>
</gene>
<proteinExistence type="predicted"/>
<name>A0A401USV8_9CLOT</name>
<dbReference type="AlphaFoldDB" id="A0A401USV8"/>
<dbReference type="RefSeq" id="WP_125005411.1">
    <property type="nucleotide sequence ID" value="NZ_BHYK01000037.1"/>
</dbReference>
<comment type="caution">
    <text evidence="1">The sequence shown here is derived from an EMBL/GenBank/DDBJ whole genome shotgun (WGS) entry which is preliminary data.</text>
</comment>
<dbReference type="Proteomes" id="UP000287872">
    <property type="component" value="Unassembled WGS sequence"/>
</dbReference>
<keyword evidence="2" id="KW-1185">Reference proteome</keyword>
<sequence>MKKISIIFASVIIILMLGTNVAQAKIIKTGAVIKNITYTDYGYSMNIITTSGDLWGLEICEGIPCDKNILNVLNKSLNRKHLYVIFDDNNTSVTDDDEPLLWNILD</sequence>
<accession>A0A401USV8</accession>
<reference evidence="1 2" key="1">
    <citation type="submission" date="2018-11" db="EMBL/GenBank/DDBJ databases">
        <title>Genome sequencing and assembly of Clostridium tagluense strain A121.</title>
        <authorList>
            <person name="Murakami T."/>
            <person name="Segawa T."/>
            <person name="Shcherbakova V.A."/>
            <person name="Mori H."/>
            <person name="Yoshimura Y."/>
        </authorList>
    </citation>
    <scope>NUCLEOTIDE SEQUENCE [LARGE SCALE GENOMIC DNA]</scope>
    <source>
        <strain evidence="1 2">A121</strain>
    </source>
</reference>